<organism evidence="7 8">
    <name type="scientific">Vulcanibacillus modesticaldus</name>
    <dbReference type="NCBI Taxonomy" id="337097"/>
    <lineage>
        <taxon>Bacteria</taxon>
        <taxon>Bacillati</taxon>
        <taxon>Bacillota</taxon>
        <taxon>Bacilli</taxon>
        <taxon>Bacillales</taxon>
        <taxon>Bacillaceae</taxon>
        <taxon>Vulcanibacillus</taxon>
    </lineage>
</organism>
<dbReference type="CDD" id="cd02440">
    <property type="entry name" value="AdoMet_MTases"/>
    <property type="match status" value="1"/>
</dbReference>
<evidence type="ECO:0000256" key="2">
    <source>
        <dbReference type="ARBA" id="ARBA00022552"/>
    </source>
</evidence>
<dbReference type="InterPro" id="IPR029063">
    <property type="entry name" value="SAM-dependent_MTases_sf"/>
</dbReference>
<keyword evidence="8" id="KW-1185">Reference proteome</keyword>
<proteinExistence type="inferred from homology"/>
<comment type="caution">
    <text evidence="6">Lacks conserved residue(s) required for the propagation of feature annotation.</text>
</comment>
<protein>
    <recommendedName>
        <fullName evidence="6">Ribosomal RNA small subunit methyltransferase G</fullName>
        <ecNumber evidence="6">2.1.1.-</ecNumber>
    </recommendedName>
    <alternativeName>
        <fullName evidence="6">16S rRNA 7-methylguanosine methyltransferase</fullName>
        <shortName evidence="6">16S rRNA m7G methyltransferase</shortName>
    </alternativeName>
</protein>
<comment type="similarity">
    <text evidence="6">Belongs to the methyltransferase superfamily. RNA methyltransferase RsmG family.</text>
</comment>
<dbReference type="GO" id="GO:0070043">
    <property type="term" value="F:rRNA (guanine-N7-)-methyltransferase activity"/>
    <property type="evidence" value="ECO:0007669"/>
    <property type="project" value="UniProtKB-UniRule"/>
</dbReference>
<evidence type="ECO:0000256" key="4">
    <source>
        <dbReference type="ARBA" id="ARBA00022679"/>
    </source>
</evidence>
<sequence length="236" mass="27008">MIHELNSLLEPYRLTCDEKQLEQFNTYFQLLIEWNQKINLTAITEPKEVLVKHFFDSLTPAFYHELSDQTLIDIGAGAGFPSIPLKICFPELKITLLDSLNKRITFLKHVIEVLGLQNINCIHGRAEELAKNDKYREAFDIAISRAVARLNILSELSLPFVKLGGYMIALKGSNTYEEVDEAKKAIQIMGAKLTKEHHLLLPENFGERKIIIIKKTKETPKKYPRKPGIPSRKPII</sequence>
<keyword evidence="1 6" id="KW-0963">Cytoplasm</keyword>
<dbReference type="PIRSF" id="PIRSF003078">
    <property type="entry name" value="GidB"/>
    <property type="match status" value="1"/>
</dbReference>
<evidence type="ECO:0000256" key="3">
    <source>
        <dbReference type="ARBA" id="ARBA00022603"/>
    </source>
</evidence>
<dbReference type="STRING" id="337097.BHF71_07970"/>
<evidence type="ECO:0000256" key="6">
    <source>
        <dbReference type="HAMAP-Rule" id="MF_00074"/>
    </source>
</evidence>
<name>A0A1D2YVK0_9BACI</name>
<feature type="binding site" evidence="6">
    <location>
        <position position="75"/>
    </location>
    <ligand>
        <name>S-adenosyl-L-methionine</name>
        <dbReference type="ChEBI" id="CHEBI:59789"/>
    </ligand>
</feature>
<reference evidence="7 8" key="1">
    <citation type="submission" date="2016-09" db="EMBL/GenBank/DDBJ databases">
        <title>Draft genome sequence for the type strain of Vulcanibacillus modesticaldus BR, a strictly anaerobic, moderately thermophilic, and nitrate-reducing bacterium from deep sea-hydrothermal vents of the Mid-Atlantic Ridge.</title>
        <authorList>
            <person name="Abin C.A."/>
            <person name="Hollibaugh J.T."/>
        </authorList>
    </citation>
    <scope>NUCLEOTIDE SEQUENCE [LARGE SCALE GENOMIC DNA]</scope>
    <source>
        <strain evidence="7 8">BR</strain>
    </source>
</reference>
<dbReference type="SUPFAM" id="SSF53335">
    <property type="entry name" value="S-adenosyl-L-methionine-dependent methyltransferases"/>
    <property type="match status" value="1"/>
</dbReference>
<feature type="binding site" evidence="6">
    <location>
        <position position="145"/>
    </location>
    <ligand>
        <name>S-adenosyl-L-methionine</name>
        <dbReference type="ChEBI" id="CHEBI:59789"/>
    </ligand>
</feature>
<keyword evidence="4 6" id="KW-0808">Transferase</keyword>
<comment type="subcellular location">
    <subcellularLocation>
        <location evidence="6">Cytoplasm</location>
    </subcellularLocation>
</comment>
<evidence type="ECO:0000256" key="5">
    <source>
        <dbReference type="ARBA" id="ARBA00022691"/>
    </source>
</evidence>
<dbReference type="AlphaFoldDB" id="A0A1D2YVK0"/>
<keyword evidence="3 6" id="KW-0489">Methyltransferase</keyword>
<dbReference type="EMBL" id="MIJF01000016">
    <property type="protein sequence ID" value="OEF99683.1"/>
    <property type="molecule type" value="Genomic_DNA"/>
</dbReference>
<dbReference type="FunFam" id="3.40.50.150:FF:000041">
    <property type="entry name" value="Ribosomal RNA small subunit methyltransferase G"/>
    <property type="match status" value="1"/>
</dbReference>
<evidence type="ECO:0000256" key="1">
    <source>
        <dbReference type="ARBA" id="ARBA00022490"/>
    </source>
</evidence>
<dbReference type="InterPro" id="IPR003682">
    <property type="entry name" value="rRNA_ssu_MeTfrase_G"/>
</dbReference>
<keyword evidence="5 6" id="KW-0949">S-adenosyl-L-methionine</keyword>
<evidence type="ECO:0000313" key="8">
    <source>
        <dbReference type="Proteomes" id="UP000243739"/>
    </source>
</evidence>
<dbReference type="PANTHER" id="PTHR31760:SF0">
    <property type="entry name" value="S-ADENOSYL-L-METHIONINE-DEPENDENT METHYLTRANSFERASES SUPERFAMILY PROTEIN"/>
    <property type="match status" value="1"/>
</dbReference>
<dbReference type="Gene3D" id="3.40.50.150">
    <property type="entry name" value="Vaccinia Virus protein VP39"/>
    <property type="match status" value="1"/>
</dbReference>
<feature type="binding site" evidence="6">
    <location>
        <begin position="126"/>
        <end position="127"/>
    </location>
    <ligand>
        <name>S-adenosyl-L-methionine</name>
        <dbReference type="ChEBI" id="CHEBI:59789"/>
    </ligand>
</feature>
<feature type="binding site" evidence="6">
    <location>
        <position position="80"/>
    </location>
    <ligand>
        <name>S-adenosyl-L-methionine</name>
        <dbReference type="ChEBI" id="CHEBI:59789"/>
    </ligand>
</feature>
<evidence type="ECO:0000313" key="7">
    <source>
        <dbReference type="EMBL" id="OEF99683.1"/>
    </source>
</evidence>
<comment type="function">
    <text evidence="6">Specifically methylates the N7 position of guanine in position 535 of 16S rRNA.</text>
</comment>
<dbReference type="OrthoDB" id="9808773at2"/>
<dbReference type="PANTHER" id="PTHR31760">
    <property type="entry name" value="S-ADENOSYL-L-METHIONINE-DEPENDENT METHYLTRANSFERASES SUPERFAMILY PROTEIN"/>
    <property type="match status" value="1"/>
</dbReference>
<dbReference type="NCBIfam" id="TIGR00138">
    <property type="entry name" value="rsmG_gidB"/>
    <property type="match status" value="1"/>
</dbReference>
<dbReference type="Pfam" id="PF02527">
    <property type="entry name" value="GidB"/>
    <property type="match status" value="1"/>
</dbReference>
<keyword evidence="2 6" id="KW-0698">rRNA processing</keyword>
<accession>A0A1D2YVK0</accession>
<dbReference type="EC" id="2.1.1.-" evidence="6"/>
<gene>
    <name evidence="6" type="primary">rsmG</name>
    <name evidence="7" type="ORF">BHF71_07970</name>
</gene>
<dbReference type="GO" id="GO:0005829">
    <property type="term" value="C:cytosol"/>
    <property type="evidence" value="ECO:0007669"/>
    <property type="project" value="TreeGrafter"/>
</dbReference>
<dbReference type="HAMAP" id="MF_00074">
    <property type="entry name" value="16SrRNA_methyltr_G"/>
    <property type="match status" value="1"/>
</dbReference>
<comment type="caution">
    <text evidence="7">The sequence shown here is derived from an EMBL/GenBank/DDBJ whole genome shotgun (WGS) entry which is preliminary data.</text>
</comment>
<dbReference type="Proteomes" id="UP000243739">
    <property type="component" value="Unassembled WGS sequence"/>
</dbReference>